<sequence>MSHPNPSQAPPRPPSWFPDPLDESLLRYWDGHRWTFYTADRPVPAPSAPPRQAPQPSPAPAARPDIAAALRNVRGVLVGSMKEVNLLPGYLRPEEQVLALTSAQGEGQGVLACTNRRLLFLFVGVVRRQFLEVDWNQTKHIFYSRSTKTFSVYTTKFIKRAVPAFTVRVNNLDDANSIAYAAQSAAAAPRLDVV</sequence>
<protein>
    <recommendedName>
        <fullName evidence="6">DUF2510 domain-containing protein</fullName>
    </recommendedName>
</protein>
<comment type="caution">
    <text evidence="4">The sequence shown here is derived from an EMBL/GenBank/DDBJ whole genome shotgun (WGS) entry which is preliminary data.</text>
</comment>
<feature type="compositionally biased region" description="Pro residues" evidence="1">
    <location>
        <begin position="43"/>
        <end position="61"/>
    </location>
</feature>
<accession>A0A1R0KFE5</accession>
<feature type="domain" description="YokE-like PH" evidence="3">
    <location>
        <begin position="91"/>
        <end position="153"/>
    </location>
</feature>
<evidence type="ECO:0000259" key="2">
    <source>
        <dbReference type="Pfam" id="PF10708"/>
    </source>
</evidence>
<dbReference type="EMBL" id="MQUQ01000028">
    <property type="protein sequence ID" value="OLZ44102.1"/>
    <property type="molecule type" value="Genomic_DNA"/>
</dbReference>
<name>A0A1R0KFE5_9PSEU</name>
<evidence type="ECO:0000313" key="4">
    <source>
        <dbReference type="EMBL" id="OLZ44102.1"/>
    </source>
</evidence>
<dbReference type="STRING" id="76021.BS329_37355"/>
<dbReference type="Proteomes" id="UP000187486">
    <property type="component" value="Unassembled WGS sequence"/>
</dbReference>
<feature type="region of interest" description="Disordered" evidence="1">
    <location>
        <begin position="40"/>
        <end position="62"/>
    </location>
</feature>
<dbReference type="AlphaFoldDB" id="A0A1R0KFE5"/>
<dbReference type="InterPro" id="IPR039519">
    <property type="entry name" value="YokE-like_PH"/>
</dbReference>
<reference evidence="4 5" key="1">
    <citation type="submission" date="2016-01" db="EMBL/GenBank/DDBJ databases">
        <title>Amycolatopsis coloradensis genome sequencing and assembly.</title>
        <authorList>
            <person name="Mayilraj S."/>
        </authorList>
    </citation>
    <scope>NUCLEOTIDE SEQUENCE [LARGE SCALE GENOMIC DNA]</scope>
    <source>
        <strain evidence="4 5">DSM 44225</strain>
    </source>
</reference>
<organism evidence="4 5">
    <name type="scientific">Amycolatopsis coloradensis</name>
    <dbReference type="NCBI Taxonomy" id="76021"/>
    <lineage>
        <taxon>Bacteria</taxon>
        <taxon>Bacillati</taxon>
        <taxon>Actinomycetota</taxon>
        <taxon>Actinomycetes</taxon>
        <taxon>Pseudonocardiales</taxon>
        <taxon>Pseudonocardiaceae</taxon>
        <taxon>Amycolatopsis</taxon>
    </lineage>
</organism>
<keyword evidence="5" id="KW-1185">Reference proteome</keyword>
<dbReference type="Pfam" id="PF14470">
    <property type="entry name" value="bPH_3"/>
    <property type="match status" value="1"/>
</dbReference>
<evidence type="ECO:0000313" key="5">
    <source>
        <dbReference type="Proteomes" id="UP000187486"/>
    </source>
</evidence>
<evidence type="ECO:0008006" key="6">
    <source>
        <dbReference type="Google" id="ProtNLM"/>
    </source>
</evidence>
<evidence type="ECO:0000256" key="1">
    <source>
        <dbReference type="SAM" id="MobiDB-lite"/>
    </source>
</evidence>
<dbReference type="InterPro" id="IPR018929">
    <property type="entry name" value="DUF2510"/>
</dbReference>
<dbReference type="Pfam" id="PF10708">
    <property type="entry name" value="DUF2510"/>
    <property type="match status" value="1"/>
</dbReference>
<dbReference type="OrthoDB" id="5244233at2"/>
<proteinExistence type="predicted"/>
<gene>
    <name evidence="4" type="ORF">BS329_37355</name>
</gene>
<evidence type="ECO:0000259" key="3">
    <source>
        <dbReference type="Pfam" id="PF14470"/>
    </source>
</evidence>
<feature type="domain" description="DUF2510" evidence="2">
    <location>
        <begin position="14"/>
        <end position="46"/>
    </location>
</feature>